<dbReference type="AlphaFoldDB" id="A0A0M6XP91"/>
<dbReference type="OrthoDB" id="9806878at2"/>
<keyword evidence="1" id="KW-0812">Transmembrane</keyword>
<evidence type="ECO:0000313" key="3">
    <source>
        <dbReference type="Proteomes" id="UP000048908"/>
    </source>
</evidence>
<dbReference type="STRING" id="282197.SAMN04488517_10768"/>
<dbReference type="RefSeq" id="WP_055682442.1">
    <property type="nucleotide sequence ID" value="NZ_CXPG01000017.1"/>
</dbReference>
<evidence type="ECO:0008006" key="4">
    <source>
        <dbReference type="Google" id="ProtNLM"/>
    </source>
</evidence>
<name>A0A0M6XP91_9RHOB</name>
<keyword evidence="3" id="KW-1185">Reference proteome</keyword>
<feature type="transmembrane region" description="Helical" evidence="1">
    <location>
        <begin position="30"/>
        <end position="55"/>
    </location>
</feature>
<evidence type="ECO:0000256" key="1">
    <source>
        <dbReference type="SAM" id="Phobius"/>
    </source>
</evidence>
<evidence type="ECO:0000313" key="2">
    <source>
        <dbReference type="EMBL" id="CTQ32986.1"/>
    </source>
</evidence>
<gene>
    <name evidence="2" type="ORF">JAN5088_01761</name>
</gene>
<accession>A0A0M6XP91</accession>
<sequence length="135" mass="15352">MTPAPAYAGQTSGNWFTRIEGWLDARGKGAWIAAAVLGFIFFWPVGLAVLAYTIWSKRMFKGISCNRGRMAPSRFRSTGNMAFDSYKADMLRRLEDEQEAFESFLNRLREAKDKAEFDQFMEDRSKRTDGDAAEA</sequence>
<protein>
    <recommendedName>
        <fullName evidence="4">DUF2852 domain-containing protein</fullName>
    </recommendedName>
</protein>
<proteinExistence type="predicted"/>
<dbReference type="InterPro" id="IPR021273">
    <property type="entry name" value="DUF2852"/>
</dbReference>
<dbReference type="Proteomes" id="UP000048908">
    <property type="component" value="Unassembled WGS sequence"/>
</dbReference>
<dbReference type="Pfam" id="PF11014">
    <property type="entry name" value="DUF2852"/>
    <property type="match status" value="1"/>
</dbReference>
<keyword evidence="1" id="KW-0472">Membrane</keyword>
<reference evidence="2 3" key="1">
    <citation type="submission" date="2015-07" db="EMBL/GenBank/DDBJ databases">
        <authorList>
            <person name="Noorani M."/>
        </authorList>
    </citation>
    <scope>NUCLEOTIDE SEQUENCE [LARGE SCALE GENOMIC DNA]</scope>
    <source>
        <strain evidence="2 3">CECT 5088</strain>
    </source>
</reference>
<organism evidence="2 3">
    <name type="scientific">Jannaschia rubra</name>
    <dbReference type="NCBI Taxonomy" id="282197"/>
    <lineage>
        <taxon>Bacteria</taxon>
        <taxon>Pseudomonadati</taxon>
        <taxon>Pseudomonadota</taxon>
        <taxon>Alphaproteobacteria</taxon>
        <taxon>Rhodobacterales</taxon>
        <taxon>Roseobacteraceae</taxon>
        <taxon>Jannaschia</taxon>
    </lineage>
</organism>
<dbReference type="EMBL" id="CXPG01000017">
    <property type="protein sequence ID" value="CTQ32986.1"/>
    <property type="molecule type" value="Genomic_DNA"/>
</dbReference>
<keyword evidence="1" id="KW-1133">Transmembrane helix</keyword>